<evidence type="ECO:0000259" key="1">
    <source>
        <dbReference type="Pfam" id="PF05057"/>
    </source>
</evidence>
<keyword evidence="3" id="KW-1185">Reference proteome</keyword>
<dbReference type="Gene3D" id="3.40.50.1820">
    <property type="entry name" value="alpha/beta hydrolase"/>
    <property type="match status" value="1"/>
</dbReference>
<organism evidence="2 3">
    <name type="scientific">Nocardioides szechwanensis</name>
    <dbReference type="NCBI Taxonomy" id="1005944"/>
    <lineage>
        <taxon>Bacteria</taxon>
        <taxon>Bacillati</taxon>
        <taxon>Actinomycetota</taxon>
        <taxon>Actinomycetes</taxon>
        <taxon>Propionibacteriales</taxon>
        <taxon>Nocardioidaceae</taxon>
        <taxon>Nocardioides</taxon>
    </lineage>
</organism>
<gene>
    <name evidence="2" type="ORF">SAMN05192576_0251</name>
</gene>
<dbReference type="STRING" id="1005944.SAMN05192576_0251"/>
<name>A0A1H0LIC4_9ACTN</name>
<reference evidence="2 3" key="1">
    <citation type="submission" date="2016-10" db="EMBL/GenBank/DDBJ databases">
        <authorList>
            <person name="de Groot N.N."/>
        </authorList>
    </citation>
    <scope>NUCLEOTIDE SEQUENCE [LARGE SCALE GENOMIC DNA]</scope>
    <source>
        <strain evidence="2 3">CGMCC 1.11147</strain>
    </source>
</reference>
<accession>A0A1H0LIC4</accession>
<sequence>MRQGVSVHNCSLDRYAPPMNAPLSPPASAASGPGVIDALSLLSEVASELVVKGARDTHFAVADRVGGVTRRATGGTSTVPGLVHRGVAGAVYGGLSAGLRAASVGLDRLGATGVGPRLEDSPRGRFVSSAVNGLIGDRLVHERPHLAISMGVRAEGRDVHLSEEGLAKAFPAATGRLVVFLHGLCENESYWNFHRDRTGTTYGEAVAARGWTPVFLRANTGLSLRENGVALSALMQWVVDAWPVPVERVAMVGHSLGGLVIRASGAVAAEPPESGQAWSQHISDVVTLGTPHLGAPIAWGIGHGARGLSRLPETAAFGRFLDWRSVGVHDLVAGLAEDVPPLPHASYRLVMATLTESHRHPVGHFIGDWLVRPHSAQGHDKRGGRLFPGAETLHVGRSDHFGLLNHPKIHAAMERWFA</sequence>
<dbReference type="Pfam" id="PF05057">
    <property type="entry name" value="DUF676"/>
    <property type="match status" value="1"/>
</dbReference>
<dbReference type="InterPro" id="IPR007751">
    <property type="entry name" value="DUF676_lipase-like"/>
</dbReference>
<dbReference type="AlphaFoldDB" id="A0A1H0LIC4"/>
<dbReference type="Proteomes" id="UP000199004">
    <property type="component" value="Unassembled WGS sequence"/>
</dbReference>
<dbReference type="InterPro" id="IPR029058">
    <property type="entry name" value="AB_hydrolase_fold"/>
</dbReference>
<evidence type="ECO:0000313" key="3">
    <source>
        <dbReference type="Proteomes" id="UP000199004"/>
    </source>
</evidence>
<feature type="domain" description="DUF676" evidence="1">
    <location>
        <begin position="176"/>
        <end position="295"/>
    </location>
</feature>
<dbReference type="SUPFAM" id="SSF53474">
    <property type="entry name" value="alpha/beta-Hydrolases"/>
    <property type="match status" value="1"/>
</dbReference>
<evidence type="ECO:0000313" key="2">
    <source>
        <dbReference type="EMBL" id="SDO67700.1"/>
    </source>
</evidence>
<proteinExistence type="predicted"/>
<dbReference type="OrthoDB" id="8871309at2"/>
<dbReference type="EMBL" id="FNIC01000012">
    <property type="protein sequence ID" value="SDO67700.1"/>
    <property type="molecule type" value="Genomic_DNA"/>
</dbReference>
<protein>
    <submittedName>
        <fullName evidence="2">Putative serine esterase</fullName>
    </submittedName>
</protein>